<dbReference type="PANTHER" id="PTHR37937:SF1">
    <property type="entry name" value="CONJUGATIVE TRANSFER: DNA TRANSPORT"/>
    <property type="match status" value="1"/>
</dbReference>
<sequence length="621" mass="66061">MSGIRSQQPIYPRGSAGGYPLAPWLILGACAAAAGLTWMAWLAGRLAAVAAGRPWATGPDFGWDFTRHLIDRDWQHLWPGVPPHLVAATYALLLAGTVVPSCWGWAWWQARRPRAGDPLPSLARAHDVDELIGATAVRRAQRLRPSLAGKPKQVSAVAVGIALGRLVTANRRHGPILRSSWEDVILAVMAPRAGKTTSLAVPPILDAPGPVLATSNRSDLWAATARARQRVGRVWSFDPQRVTRQPQTLWWDPFATIDGIEDAARLADHFIQEIRGTGSSDPFWPLAAGDLLTCLFLAAATSGGTLADVQAWLSDATSREPVTLLRAAGFPQAARSLAGRQGGAPETRDGVYETARTAARCLSDPDIMAWVTPPTGSIDRLDVTTFPASADTLYLLSKEGAGAAAPLVAALTDAVLRTAVVHAEAAGGRIDPPVLAVLDEAANICKISDLPQLYSHLGGRGIIPITIIQNIAQGQGVWGERGMTALWSAATVKLVGAGLDDSRHAEDVSRLIGDHDVATTSINRDGNGHTSYSTSAQRRRILDPGDLRALKRGRAILLATGVRAAMVELMPWYSGDHADTISADTTASVEAITRTAQADLDASRQDASPDRPVRDDGREAL</sequence>
<evidence type="ECO:0000313" key="10">
    <source>
        <dbReference type="Proteomes" id="UP000608890"/>
    </source>
</evidence>
<proteinExistence type="predicted"/>
<name>A0A917U932_9ACTN</name>
<evidence type="ECO:0000259" key="8">
    <source>
        <dbReference type="Pfam" id="PF12696"/>
    </source>
</evidence>
<dbReference type="Gene3D" id="3.40.50.300">
    <property type="entry name" value="P-loop containing nucleotide triphosphate hydrolases"/>
    <property type="match status" value="1"/>
</dbReference>
<dbReference type="InterPro" id="IPR027417">
    <property type="entry name" value="P-loop_NTPase"/>
</dbReference>
<keyword evidence="3 7" id="KW-0812">Transmembrane</keyword>
<dbReference type="Proteomes" id="UP000608890">
    <property type="component" value="Unassembled WGS sequence"/>
</dbReference>
<organism evidence="9 10">
    <name type="scientific">Micromonospora sonchi</name>
    <dbReference type="NCBI Taxonomy" id="1763543"/>
    <lineage>
        <taxon>Bacteria</taxon>
        <taxon>Bacillati</taxon>
        <taxon>Actinomycetota</taxon>
        <taxon>Actinomycetes</taxon>
        <taxon>Micromonosporales</taxon>
        <taxon>Micromonosporaceae</taxon>
        <taxon>Micromonospora</taxon>
    </lineage>
</organism>
<dbReference type="Pfam" id="PF12696">
    <property type="entry name" value="TraG-D_C"/>
    <property type="match status" value="1"/>
</dbReference>
<protein>
    <recommendedName>
        <fullName evidence="8">TraD/TraG TraM recognition site domain-containing protein</fullName>
    </recommendedName>
</protein>
<evidence type="ECO:0000256" key="5">
    <source>
        <dbReference type="ARBA" id="ARBA00023136"/>
    </source>
</evidence>
<evidence type="ECO:0000256" key="3">
    <source>
        <dbReference type="ARBA" id="ARBA00022692"/>
    </source>
</evidence>
<gene>
    <name evidence="9" type="ORF">GCM10011608_59710</name>
</gene>
<dbReference type="AlphaFoldDB" id="A0A917U932"/>
<feature type="transmembrane region" description="Helical" evidence="7">
    <location>
        <begin position="21"/>
        <end position="41"/>
    </location>
</feature>
<reference evidence="9" key="2">
    <citation type="submission" date="2020-09" db="EMBL/GenBank/DDBJ databases">
        <authorList>
            <person name="Sun Q."/>
            <person name="Zhou Y."/>
        </authorList>
    </citation>
    <scope>NUCLEOTIDE SEQUENCE</scope>
    <source>
        <strain evidence="9">CGMCC 4.7312</strain>
    </source>
</reference>
<dbReference type="SUPFAM" id="SSF52540">
    <property type="entry name" value="P-loop containing nucleoside triphosphate hydrolases"/>
    <property type="match status" value="1"/>
</dbReference>
<evidence type="ECO:0000256" key="6">
    <source>
        <dbReference type="SAM" id="MobiDB-lite"/>
    </source>
</evidence>
<accession>A0A917U932</accession>
<dbReference type="RefSeq" id="WP_189050412.1">
    <property type="nucleotide sequence ID" value="NZ_BMNB01000051.1"/>
</dbReference>
<feature type="domain" description="TraD/TraG TraM recognition site" evidence="8">
    <location>
        <begin position="433"/>
        <end position="551"/>
    </location>
</feature>
<reference evidence="9" key="1">
    <citation type="journal article" date="2014" name="Int. J. Syst. Evol. Microbiol.">
        <title>Complete genome sequence of Corynebacterium casei LMG S-19264T (=DSM 44701T), isolated from a smear-ripened cheese.</title>
        <authorList>
            <consortium name="US DOE Joint Genome Institute (JGI-PGF)"/>
            <person name="Walter F."/>
            <person name="Albersmeier A."/>
            <person name="Kalinowski J."/>
            <person name="Ruckert C."/>
        </authorList>
    </citation>
    <scope>NUCLEOTIDE SEQUENCE</scope>
    <source>
        <strain evidence="9">CGMCC 4.7312</strain>
    </source>
</reference>
<keyword evidence="2" id="KW-1003">Cell membrane</keyword>
<feature type="compositionally biased region" description="Basic and acidic residues" evidence="6">
    <location>
        <begin position="601"/>
        <end position="621"/>
    </location>
</feature>
<keyword evidence="5 7" id="KW-0472">Membrane</keyword>
<dbReference type="PANTHER" id="PTHR37937">
    <property type="entry name" value="CONJUGATIVE TRANSFER: DNA TRANSPORT"/>
    <property type="match status" value="1"/>
</dbReference>
<comment type="caution">
    <text evidence="9">The sequence shown here is derived from an EMBL/GenBank/DDBJ whole genome shotgun (WGS) entry which is preliminary data.</text>
</comment>
<feature type="region of interest" description="Disordered" evidence="6">
    <location>
        <begin position="596"/>
        <end position="621"/>
    </location>
</feature>
<dbReference type="EMBL" id="BMNB01000051">
    <property type="protein sequence ID" value="GGM66516.1"/>
    <property type="molecule type" value="Genomic_DNA"/>
</dbReference>
<dbReference type="InterPro" id="IPR032689">
    <property type="entry name" value="TraG-D_C"/>
</dbReference>
<keyword evidence="4 7" id="KW-1133">Transmembrane helix</keyword>
<evidence type="ECO:0000256" key="7">
    <source>
        <dbReference type="SAM" id="Phobius"/>
    </source>
</evidence>
<keyword evidence="10" id="KW-1185">Reference proteome</keyword>
<evidence type="ECO:0000256" key="2">
    <source>
        <dbReference type="ARBA" id="ARBA00022475"/>
    </source>
</evidence>
<dbReference type="InterPro" id="IPR051539">
    <property type="entry name" value="T4SS-coupling_protein"/>
</dbReference>
<evidence type="ECO:0000313" key="9">
    <source>
        <dbReference type="EMBL" id="GGM66516.1"/>
    </source>
</evidence>
<evidence type="ECO:0000256" key="1">
    <source>
        <dbReference type="ARBA" id="ARBA00004651"/>
    </source>
</evidence>
<dbReference type="GO" id="GO:0005886">
    <property type="term" value="C:plasma membrane"/>
    <property type="evidence" value="ECO:0007669"/>
    <property type="project" value="UniProtKB-SubCell"/>
</dbReference>
<evidence type="ECO:0000256" key="4">
    <source>
        <dbReference type="ARBA" id="ARBA00022989"/>
    </source>
</evidence>
<dbReference type="CDD" id="cd01127">
    <property type="entry name" value="TrwB_TraG_TraD_VirD4"/>
    <property type="match status" value="1"/>
</dbReference>
<dbReference type="PROSITE" id="PS51257">
    <property type="entry name" value="PROKAR_LIPOPROTEIN"/>
    <property type="match status" value="1"/>
</dbReference>
<comment type="subcellular location">
    <subcellularLocation>
        <location evidence="1">Cell membrane</location>
        <topology evidence="1">Multi-pass membrane protein</topology>
    </subcellularLocation>
</comment>